<keyword evidence="1" id="KW-0732">Signal</keyword>
<organism evidence="2 3">
    <name type="scientific">Pterulicium gracile</name>
    <dbReference type="NCBI Taxonomy" id="1884261"/>
    <lineage>
        <taxon>Eukaryota</taxon>
        <taxon>Fungi</taxon>
        <taxon>Dikarya</taxon>
        <taxon>Basidiomycota</taxon>
        <taxon>Agaricomycotina</taxon>
        <taxon>Agaricomycetes</taxon>
        <taxon>Agaricomycetidae</taxon>
        <taxon>Agaricales</taxon>
        <taxon>Pleurotineae</taxon>
        <taxon>Pterulaceae</taxon>
        <taxon>Pterulicium</taxon>
    </lineage>
</organism>
<evidence type="ECO:0000313" key="3">
    <source>
        <dbReference type="Proteomes" id="UP000305067"/>
    </source>
</evidence>
<sequence>MRLSQILISTVLAVPTVLGAAVNARQPNLEFSKRQAPNFLIYACTAPGITGSCQILAEWYYGQCVNLQDPLNNSIVSLVSTFGGATCYLFNDPDCPGNLNEALLLEGLERKSDLTLSNPEHAKQLSSFFCFENGNEVV</sequence>
<reference evidence="2 3" key="1">
    <citation type="journal article" date="2019" name="Nat. Ecol. Evol.">
        <title>Megaphylogeny resolves global patterns of mushroom evolution.</title>
        <authorList>
            <person name="Varga T."/>
            <person name="Krizsan K."/>
            <person name="Foldi C."/>
            <person name="Dima B."/>
            <person name="Sanchez-Garcia M."/>
            <person name="Sanchez-Ramirez S."/>
            <person name="Szollosi G.J."/>
            <person name="Szarkandi J.G."/>
            <person name="Papp V."/>
            <person name="Albert L."/>
            <person name="Andreopoulos W."/>
            <person name="Angelini C."/>
            <person name="Antonin V."/>
            <person name="Barry K.W."/>
            <person name="Bougher N.L."/>
            <person name="Buchanan P."/>
            <person name="Buyck B."/>
            <person name="Bense V."/>
            <person name="Catcheside P."/>
            <person name="Chovatia M."/>
            <person name="Cooper J."/>
            <person name="Damon W."/>
            <person name="Desjardin D."/>
            <person name="Finy P."/>
            <person name="Geml J."/>
            <person name="Haridas S."/>
            <person name="Hughes K."/>
            <person name="Justo A."/>
            <person name="Karasinski D."/>
            <person name="Kautmanova I."/>
            <person name="Kiss B."/>
            <person name="Kocsube S."/>
            <person name="Kotiranta H."/>
            <person name="LaButti K.M."/>
            <person name="Lechner B.E."/>
            <person name="Liimatainen K."/>
            <person name="Lipzen A."/>
            <person name="Lukacs Z."/>
            <person name="Mihaltcheva S."/>
            <person name="Morgado L.N."/>
            <person name="Niskanen T."/>
            <person name="Noordeloos M.E."/>
            <person name="Ohm R.A."/>
            <person name="Ortiz-Santana B."/>
            <person name="Ovrebo C."/>
            <person name="Racz N."/>
            <person name="Riley R."/>
            <person name="Savchenko A."/>
            <person name="Shiryaev A."/>
            <person name="Soop K."/>
            <person name="Spirin V."/>
            <person name="Szebenyi C."/>
            <person name="Tomsovsky M."/>
            <person name="Tulloss R.E."/>
            <person name="Uehling J."/>
            <person name="Grigoriev I.V."/>
            <person name="Vagvolgyi C."/>
            <person name="Papp T."/>
            <person name="Martin F.M."/>
            <person name="Miettinen O."/>
            <person name="Hibbett D.S."/>
            <person name="Nagy L.G."/>
        </authorList>
    </citation>
    <scope>NUCLEOTIDE SEQUENCE [LARGE SCALE GENOMIC DNA]</scope>
    <source>
        <strain evidence="2 3">CBS 309.79</strain>
    </source>
</reference>
<dbReference type="AlphaFoldDB" id="A0A5C3QC17"/>
<evidence type="ECO:0000313" key="2">
    <source>
        <dbReference type="EMBL" id="TFK99281.1"/>
    </source>
</evidence>
<feature type="signal peptide" evidence="1">
    <location>
        <begin position="1"/>
        <end position="19"/>
    </location>
</feature>
<name>A0A5C3QC17_9AGAR</name>
<protein>
    <submittedName>
        <fullName evidence="2">Uncharacterized protein</fullName>
    </submittedName>
</protein>
<accession>A0A5C3QC17</accession>
<dbReference type="Proteomes" id="UP000305067">
    <property type="component" value="Unassembled WGS sequence"/>
</dbReference>
<proteinExistence type="predicted"/>
<feature type="chain" id="PRO_5022920124" evidence="1">
    <location>
        <begin position="20"/>
        <end position="138"/>
    </location>
</feature>
<keyword evidence="3" id="KW-1185">Reference proteome</keyword>
<dbReference type="EMBL" id="ML178834">
    <property type="protein sequence ID" value="TFK99281.1"/>
    <property type="molecule type" value="Genomic_DNA"/>
</dbReference>
<gene>
    <name evidence="2" type="ORF">BDV98DRAFT_571329</name>
</gene>
<evidence type="ECO:0000256" key="1">
    <source>
        <dbReference type="SAM" id="SignalP"/>
    </source>
</evidence>